<dbReference type="Gene3D" id="3.40.190.10">
    <property type="entry name" value="Periplasmic binding protein-like II"/>
    <property type="match status" value="1"/>
</dbReference>
<dbReference type="Pfam" id="PF00496">
    <property type="entry name" value="SBP_bac_5"/>
    <property type="match status" value="1"/>
</dbReference>
<evidence type="ECO:0000256" key="4">
    <source>
        <dbReference type="SAM" id="SignalP"/>
    </source>
</evidence>
<dbReference type="Gene3D" id="3.10.105.10">
    <property type="entry name" value="Dipeptide-binding Protein, Domain 3"/>
    <property type="match status" value="1"/>
</dbReference>
<dbReference type="GO" id="GO:0043190">
    <property type="term" value="C:ATP-binding cassette (ABC) transporter complex"/>
    <property type="evidence" value="ECO:0007669"/>
    <property type="project" value="InterPro"/>
</dbReference>
<dbReference type="GO" id="GO:0015833">
    <property type="term" value="P:peptide transport"/>
    <property type="evidence" value="ECO:0007669"/>
    <property type="project" value="TreeGrafter"/>
</dbReference>
<dbReference type="AlphaFoldDB" id="A0A4V2UWU5"/>
<dbReference type="InterPro" id="IPR039424">
    <property type="entry name" value="SBP_5"/>
</dbReference>
<evidence type="ECO:0000256" key="3">
    <source>
        <dbReference type="ARBA" id="ARBA00022729"/>
    </source>
</evidence>
<keyword evidence="3 4" id="KW-0732">Signal</keyword>
<evidence type="ECO:0000256" key="1">
    <source>
        <dbReference type="ARBA" id="ARBA00004418"/>
    </source>
</evidence>
<feature type="chain" id="PRO_5020275433" evidence="4">
    <location>
        <begin position="26"/>
        <end position="598"/>
    </location>
</feature>
<protein>
    <submittedName>
        <fullName evidence="6">Peptide/nickel transport system substrate-binding protein</fullName>
    </submittedName>
</protein>
<dbReference type="EMBL" id="SMAI01000020">
    <property type="protein sequence ID" value="TCT00998.1"/>
    <property type="molecule type" value="Genomic_DNA"/>
</dbReference>
<dbReference type="Proteomes" id="UP000294664">
    <property type="component" value="Unassembled WGS sequence"/>
</dbReference>
<evidence type="ECO:0000313" key="7">
    <source>
        <dbReference type="Proteomes" id="UP000294664"/>
    </source>
</evidence>
<name>A0A4V2UWU5_9HYPH</name>
<keyword evidence="7" id="KW-1185">Reference proteome</keyword>
<dbReference type="GO" id="GO:0042884">
    <property type="term" value="P:microcin transport"/>
    <property type="evidence" value="ECO:0007669"/>
    <property type="project" value="TreeGrafter"/>
</dbReference>
<accession>A0A4V2UWU5</accession>
<dbReference type="InterPro" id="IPR000914">
    <property type="entry name" value="SBP_5_dom"/>
</dbReference>
<comment type="similarity">
    <text evidence="2">Belongs to the bacterial solute-binding protein 5 family.</text>
</comment>
<dbReference type="CDD" id="cd08497">
    <property type="entry name" value="MbnE-like"/>
    <property type="match status" value="1"/>
</dbReference>
<dbReference type="PIRSF" id="PIRSF002741">
    <property type="entry name" value="MppA"/>
    <property type="match status" value="1"/>
</dbReference>
<sequence>MIWGRTGYAGLICAVLLGSAATGRADTPRHAIAMHGQPALPDTFTHFPYVDPAALKGGRLTLSLTGTFDSLNPFIIKGSATGFVRGTLIESLMVRSYDEPFTLYGLLARTVETDPDRSYVEFRLDPRARFSDGTAVTAQDVLFSWDLLREKGRPNHRLYYGKVARAEATGPLTVRFTFAAPDREMPLIMGLLPVLARHATDRATFDSTSLAPLLGSGPYVVRTVDAGASVTLVRNPDYWGAAVPAMAGLYNFAELRFDYYRDATTEFEAFKRGLVDARFETDPARWQSGYDFAAVRSGDVIRETIPTRLPRPHYALVFNTRRPLFADVRVRRAIRTLFDFDWINRNLFHGLYARTGGFFDGSDLSALGRPASPRERALLAPFAAEVRPDVMAGTYAPPKSDGSGRDRGSLRTALDLLAAAGWRLQEGRLVNAQGDAFAFEIMVTTREQERLCLAFASQLARAGIAAQVRMVDPVQFDARRSTYAFDMVPFTWVQSLSPGTEQAFYFGSDSALVPGTRNYMGMRSPAADALIARLSGVRDQDDLEESARALDRVLISGAYDVPLFHPPGQWLARWRVIARPTTPSLYGTLPETWWRIPD</sequence>
<feature type="signal peptide" evidence="4">
    <location>
        <begin position="1"/>
        <end position="25"/>
    </location>
</feature>
<dbReference type="GO" id="GO:0030288">
    <property type="term" value="C:outer membrane-bounded periplasmic space"/>
    <property type="evidence" value="ECO:0007669"/>
    <property type="project" value="TreeGrafter"/>
</dbReference>
<proteinExistence type="inferred from homology"/>
<reference evidence="6 7" key="1">
    <citation type="submission" date="2019-03" db="EMBL/GenBank/DDBJ databases">
        <title>Genomic Encyclopedia of Type Strains, Phase IV (KMG-IV): sequencing the most valuable type-strain genomes for metagenomic binning, comparative biology and taxonomic classification.</title>
        <authorList>
            <person name="Goeker M."/>
        </authorList>
    </citation>
    <scope>NUCLEOTIDE SEQUENCE [LARGE SCALE GENOMIC DNA]</scope>
    <source>
        <strain evidence="6 7">DSM 9035</strain>
    </source>
</reference>
<dbReference type="GO" id="GO:1904680">
    <property type="term" value="F:peptide transmembrane transporter activity"/>
    <property type="evidence" value="ECO:0007669"/>
    <property type="project" value="TreeGrafter"/>
</dbReference>
<dbReference type="RefSeq" id="WP_132035839.1">
    <property type="nucleotide sequence ID" value="NZ_SMAI01000020.1"/>
</dbReference>
<evidence type="ECO:0000259" key="5">
    <source>
        <dbReference type="Pfam" id="PF00496"/>
    </source>
</evidence>
<dbReference type="InterPro" id="IPR030678">
    <property type="entry name" value="Peptide/Ni-bd"/>
</dbReference>
<feature type="domain" description="Solute-binding protein family 5" evidence="5">
    <location>
        <begin position="103"/>
        <end position="506"/>
    </location>
</feature>
<dbReference type="OrthoDB" id="9803988at2"/>
<gene>
    <name evidence="6" type="ORF">EDC64_12086</name>
</gene>
<comment type="subcellular location">
    <subcellularLocation>
        <location evidence="1">Periplasm</location>
    </subcellularLocation>
</comment>
<dbReference type="PANTHER" id="PTHR30290">
    <property type="entry name" value="PERIPLASMIC BINDING COMPONENT OF ABC TRANSPORTER"/>
    <property type="match status" value="1"/>
</dbReference>
<organism evidence="6 7">
    <name type="scientific">Aquabacter spiritensis</name>
    <dbReference type="NCBI Taxonomy" id="933073"/>
    <lineage>
        <taxon>Bacteria</taxon>
        <taxon>Pseudomonadati</taxon>
        <taxon>Pseudomonadota</taxon>
        <taxon>Alphaproteobacteria</taxon>
        <taxon>Hyphomicrobiales</taxon>
        <taxon>Xanthobacteraceae</taxon>
        <taxon>Aquabacter</taxon>
    </lineage>
</organism>
<evidence type="ECO:0000313" key="6">
    <source>
        <dbReference type="EMBL" id="TCT00998.1"/>
    </source>
</evidence>
<comment type="caution">
    <text evidence="6">The sequence shown here is derived from an EMBL/GenBank/DDBJ whole genome shotgun (WGS) entry which is preliminary data.</text>
</comment>
<evidence type="ECO:0000256" key="2">
    <source>
        <dbReference type="ARBA" id="ARBA00005695"/>
    </source>
</evidence>
<dbReference type="SUPFAM" id="SSF53850">
    <property type="entry name" value="Periplasmic binding protein-like II"/>
    <property type="match status" value="1"/>
</dbReference>
<dbReference type="PANTHER" id="PTHR30290:SF64">
    <property type="entry name" value="ABC TRANSPORTER PERIPLASMIC BINDING PROTEIN"/>
    <property type="match status" value="1"/>
</dbReference>